<gene>
    <name evidence="2" type="ORF">SFRA_010770</name>
</gene>
<reference evidence="2 3" key="1">
    <citation type="journal article" date="2014" name="Genome Announc.">
        <title>Draft Genome Sequence of Streptomyces fradiae ATCC 19609, a Strain Highly Sensitive to Antibiotics.</title>
        <authorList>
            <person name="Bekker O.B."/>
            <person name="Klimina K.M."/>
            <person name="Vatlin A.A."/>
            <person name="Zakharevich N.V."/>
            <person name="Kasianov A.S."/>
            <person name="Danilenko V.N."/>
        </authorList>
    </citation>
    <scope>NUCLEOTIDE SEQUENCE [LARGE SCALE GENOMIC DNA]</scope>
    <source>
        <strain evidence="2 3">ATCC 19609</strain>
    </source>
</reference>
<protein>
    <submittedName>
        <fullName evidence="2">DUF397 domain-containing protein</fullName>
    </submittedName>
</protein>
<proteinExistence type="predicted"/>
<accession>A0A3M8F895</accession>
<dbReference type="AlphaFoldDB" id="A0A3M8F895"/>
<comment type="caution">
    <text evidence="2">The sequence shown here is derived from an EMBL/GenBank/DDBJ whole genome shotgun (WGS) entry which is preliminary data.</text>
</comment>
<dbReference type="Proteomes" id="UP000028058">
    <property type="component" value="Unassembled WGS sequence"/>
</dbReference>
<feature type="domain" description="DUF397" evidence="1">
    <location>
        <begin position="13"/>
        <end position="66"/>
    </location>
</feature>
<sequence length="73" mass="7992">MSTYVPDASALPLRWTVSSYSGGRDNCVEVARFERGTVAVRDSEDPSGPALLLRADEWTAFIADIRAGEFDLL</sequence>
<evidence type="ECO:0000259" key="1">
    <source>
        <dbReference type="Pfam" id="PF04149"/>
    </source>
</evidence>
<dbReference type="OrthoDB" id="4559404at2"/>
<evidence type="ECO:0000313" key="2">
    <source>
        <dbReference type="EMBL" id="RKM96538.1"/>
    </source>
</evidence>
<dbReference type="Pfam" id="PF04149">
    <property type="entry name" value="DUF397"/>
    <property type="match status" value="1"/>
</dbReference>
<organism evidence="2 3">
    <name type="scientific">Streptomyces xinghaiensis</name>
    <dbReference type="NCBI Taxonomy" id="1038928"/>
    <lineage>
        <taxon>Bacteria</taxon>
        <taxon>Bacillati</taxon>
        <taxon>Actinomycetota</taxon>
        <taxon>Actinomycetes</taxon>
        <taxon>Kitasatosporales</taxon>
        <taxon>Streptomycetaceae</taxon>
        <taxon>Streptomyces</taxon>
    </lineage>
</organism>
<dbReference type="RefSeq" id="WP_043468533.1">
    <property type="nucleotide sequence ID" value="NZ_CP134822.1"/>
</dbReference>
<dbReference type="InterPro" id="IPR007278">
    <property type="entry name" value="DUF397"/>
</dbReference>
<evidence type="ECO:0000313" key="3">
    <source>
        <dbReference type="Proteomes" id="UP000028058"/>
    </source>
</evidence>
<name>A0A3M8F895_9ACTN</name>
<keyword evidence="3" id="KW-1185">Reference proteome</keyword>
<dbReference type="EMBL" id="JNAD02000004">
    <property type="protein sequence ID" value="RKM96538.1"/>
    <property type="molecule type" value="Genomic_DNA"/>
</dbReference>